<protein>
    <submittedName>
        <fullName evidence="2">Uncharacterized protein</fullName>
    </submittedName>
</protein>
<organism evidence="2 3">
    <name type="scientific">Hortaea werneckii</name>
    <name type="common">Black yeast</name>
    <name type="synonym">Cladosporium werneckii</name>
    <dbReference type="NCBI Taxonomy" id="91943"/>
    <lineage>
        <taxon>Eukaryota</taxon>
        <taxon>Fungi</taxon>
        <taxon>Dikarya</taxon>
        <taxon>Ascomycota</taxon>
        <taxon>Pezizomycotina</taxon>
        <taxon>Dothideomycetes</taxon>
        <taxon>Dothideomycetidae</taxon>
        <taxon>Mycosphaerellales</taxon>
        <taxon>Teratosphaeriaceae</taxon>
        <taxon>Hortaea</taxon>
    </lineage>
</organism>
<accession>A0A3M7D7Q3</accession>
<dbReference type="Proteomes" id="UP000269276">
    <property type="component" value="Unassembled WGS sequence"/>
</dbReference>
<gene>
    <name evidence="2" type="ORF">D0863_11642</name>
</gene>
<sequence>MAIRGRAFNINIDRATFESPLPVVPSTIATMTTFAFDLSPLKDQLVLIMKDCMKVARSEMTRAVDDPQIRSPKSNDEHMSFLRDQILENATVLLPIIDPEAMNHCASKPEFYLIVCGVSPRIKASVLYGHPSNKKKVELVYSNGSSTPISALKKLLDVTMQLVQTHVFDAKNLEDGLAVKIAGGGYMKREYNSPDAMGDAVFWGKSPDPSPMPGFDNSFFARPNTSDEGIQFRAFNNPTNGNKIYDTASKREGLGVSGHYDTDGPYVVFPPSRDVNGGTGRPVQATKRDGFAGRDGGLNASFNGFSSNGMFNGFQYTNKSFDNGVRVTGWA</sequence>
<proteinExistence type="predicted"/>
<evidence type="ECO:0000313" key="2">
    <source>
        <dbReference type="EMBL" id="RMY60314.1"/>
    </source>
</evidence>
<dbReference type="VEuPathDB" id="FungiDB:BTJ68_01854"/>
<name>A0A3M7D7Q3_HORWE</name>
<dbReference type="AlphaFoldDB" id="A0A3M7D7Q3"/>
<evidence type="ECO:0000313" key="3">
    <source>
        <dbReference type="Proteomes" id="UP000269276"/>
    </source>
</evidence>
<dbReference type="EMBL" id="QWIP01000557">
    <property type="protein sequence ID" value="RMY60314.1"/>
    <property type="molecule type" value="Genomic_DNA"/>
</dbReference>
<evidence type="ECO:0000256" key="1">
    <source>
        <dbReference type="SAM" id="MobiDB-lite"/>
    </source>
</evidence>
<dbReference type="OrthoDB" id="3824838at2759"/>
<comment type="caution">
    <text evidence="2">The sequence shown here is derived from an EMBL/GenBank/DDBJ whole genome shotgun (WGS) entry which is preliminary data.</text>
</comment>
<feature type="region of interest" description="Disordered" evidence="1">
    <location>
        <begin position="272"/>
        <end position="292"/>
    </location>
</feature>
<reference evidence="2 3" key="1">
    <citation type="journal article" date="2018" name="BMC Genomics">
        <title>Genomic evidence for intraspecific hybridization in a clonal and extremely halotolerant yeast.</title>
        <authorList>
            <person name="Gostincar C."/>
            <person name="Stajich J.E."/>
            <person name="Zupancic J."/>
            <person name="Zalar P."/>
            <person name="Gunde-Cimerman N."/>
        </authorList>
    </citation>
    <scope>NUCLEOTIDE SEQUENCE [LARGE SCALE GENOMIC DNA]</scope>
    <source>
        <strain evidence="2 3">EXF-2682</strain>
    </source>
</reference>